<name>A0AAV1FA07_XYRNO</name>
<evidence type="ECO:0000313" key="1">
    <source>
        <dbReference type="EMBL" id="CAJ1057829.1"/>
    </source>
</evidence>
<dbReference type="Proteomes" id="UP001178508">
    <property type="component" value="Chromosome 6"/>
</dbReference>
<organism evidence="1 2">
    <name type="scientific">Xyrichtys novacula</name>
    <name type="common">Pearly razorfish</name>
    <name type="synonym">Hemipteronotus novacula</name>
    <dbReference type="NCBI Taxonomy" id="13765"/>
    <lineage>
        <taxon>Eukaryota</taxon>
        <taxon>Metazoa</taxon>
        <taxon>Chordata</taxon>
        <taxon>Craniata</taxon>
        <taxon>Vertebrata</taxon>
        <taxon>Euteleostomi</taxon>
        <taxon>Actinopterygii</taxon>
        <taxon>Neopterygii</taxon>
        <taxon>Teleostei</taxon>
        <taxon>Neoteleostei</taxon>
        <taxon>Acanthomorphata</taxon>
        <taxon>Eupercaria</taxon>
        <taxon>Labriformes</taxon>
        <taxon>Labridae</taxon>
        <taxon>Xyrichtys</taxon>
    </lineage>
</organism>
<dbReference type="AlphaFoldDB" id="A0AAV1FA07"/>
<protein>
    <submittedName>
        <fullName evidence="1">Uncharacterized protein</fullName>
    </submittedName>
</protein>
<dbReference type="EMBL" id="OY660869">
    <property type="protein sequence ID" value="CAJ1057829.1"/>
    <property type="molecule type" value="Genomic_DNA"/>
</dbReference>
<gene>
    <name evidence="1" type="ORF">XNOV1_A007638</name>
</gene>
<accession>A0AAV1FA07</accession>
<proteinExistence type="predicted"/>
<evidence type="ECO:0000313" key="2">
    <source>
        <dbReference type="Proteomes" id="UP001178508"/>
    </source>
</evidence>
<keyword evidence="2" id="KW-1185">Reference proteome</keyword>
<sequence length="124" mass="13706">MGLPHSYIPVTAEGRRGYITHRLEVRSVCSEGPAVHRHSRAEKGSGSEWGLDATSPPCPPADQQLFFSIPTTDWLNGVTGFVALLAMGSTEIVSGSICLQIQQTLNYDYEKMCKDYKCQQRKSD</sequence>
<reference evidence="1" key="1">
    <citation type="submission" date="2023-08" db="EMBL/GenBank/DDBJ databases">
        <authorList>
            <person name="Alioto T."/>
            <person name="Alioto T."/>
            <person name="Gomez Garrido J."/>
        </authorList>
    </citation>
    <scope>NUCLEOTIDE SEQUENCE</scope>
</reference>